<dbReference type="Pfam" id="PF07200">
    <property type="entry name" value="Mod_r"/>
    <property type="match status" value="1"/>
</dbReference>
<feature type="region of interest" description="Disordered" evidence="9">
    <location>
        <begin position="188"/>
        <end position="219"/>
    </location>
</feature>
<dbReference type="PROSITE" id="PS51314">
    <property type="entry name" value="VPS37_C"/>
    <property type="match status" value="1"/>
</dbReference>
<dbReference type="GO" id="GO:0043162">
    <property type="term" value="P:ubiquitin-dependent protein catabolic process via the multivesicular body sorting pathway"/>
    <property type="evidence" value="ECO:0007669"/>
    <property type="project" value="TreeGrafter"/>
</dbReference>
<reference evidence="11" key="1">
    <citation type="submission" date="2019-08" db="EMBL/GenBank/DDBJ databases">
        <title>The improved chromosome-level genome for the pearl oyster Pinctada fucata martensii using PacBio sequencing and Hi-C.</title>
        <authorList>
            <person name="Zheng Z."/>
        </authorList>
    </citation>
    <scope>NUCLEOTIDE SEQUENCE</scope>
    <source>
        <strain evidence="11">ZZ-2019</strain>
        <tissue evidence="11">Adductor muscle</tissue>
    </source>
</reference>
<dbReference type="GO" id="GO:0006623">
    <property type="term" value="P:protein targeting to vacuole"/>
    <property type="evidence" value="ECO:0007669"/>
    <property type="project" value="TreeGrafter"/>
</dbReference>
<dbReference type="GO" id="GO:0031902">
    <property type="term" value="C:late endosome membrane"/>
    <property type="evidence" value="ECO:0007669"/>
    <property type="project" value="UniProtKB-SubCell"/>
</dbReference>
<evidence type="ECO:0000256" key="9">
    <source>
        <dbReference type="SAM" id="MobiDB-lite"/>
    </source>
</evidence>
<gene>
    <name evidence="11" type="ORF">FSP39_009238</name>
</gene>
<evidence type="ECO:0000256" key="8">
    <source>
        <dbReference type="SAM" id="Coils"/>
    </source>
</evidence>
<name>A0AA88XX96_PINIB</name>
<feature type="compositionally biased region" description="Polar residues" evidence="9">
    <location>
        <begin position="1"/>
        <end position="17"/>
    </location>
</feature>
<evidence type="ECO:0000313" key="12">
    <source>
        <dbReference type="Proteomes" id="UP001186944"/>
    </source>
</evidence>
<evidence type="ECO:0000256" key="2">
    <source>
        <dbReference type="ARBA" id="ARBA00007617"/>
    </source>
</evidence>
<dbReference type="PANTHER" id="PTHR13678:SF27">
    <property type="entry name" value="LD45836P"/>
    <property type="match status" value="1"/>
</dbReference>
<comment type="subcellular location">
    <subcellularLocation>
        <location evidence="1">Late endosome membrane</location>
        <topology evidence="1">Peripheral membrane protein</topology>
    </subcellularLocation>
</comment>
<evidence type="ECO:0000256" key="4">
    <source>
        <dbReference type="ARBA" id="ARBA00022753"/>
    </source>
</evidence>
<keyword evidence="5 7" id="KW-0653">Protein transport</keyword>
<evidence type="ECO:0000256" key="5">
    <source>
        <dbReference type="ARBA" id="ARBA00022927"/>
    </source>
</evidence>
<feature type="coiled-coil region" evidence="8">
    <location>
        <begin position="31"/>
        <end position="106"/>
    </location>
</feature>
<dbReference type="Proteomes" id="UP001186944">
    <property type="component" value="Unassembled WGS sequence"/>
</dbReference>
<comment type="similarity">
    <text evidence="2">Belongs to the VPS37 family.</text>
</comment>
<sequence>MYSSFRESSDNFTNSTQLPPPDEDAAVGLVQHLNKEELQNLLDNNDKLEELLNDLQQVKSLQTNREMMLAQNKSMADFSLSLQPRLDELKREVGTAYEEANTLKVKLATDKSKLDDKMQCQSLDTVLALLQTETAASEELTEQLADKFCDNEINLENFLENYIPQRKVAHLRQIKVQKLTELVRNPSRAQAGGGYVNGPTSTPYPANMSMPQPFGYGNR</sequence>
<feature type="region of interest" description="Disordered" evidence="9">
    <location>
        <begin position="1"/>
        <end position="24"/>
    </location>
</feature>
<evidence type="ECO:0000256" key="7">
    <source>
        <dbReference type="PROSITE-ProRule" id="PRU00646"/>
    </source>
</evidence>
<accession>A0AA88XX96</accession>
<evidence type="ECO:0000256" key="6">
    <source>
        <dbReference type="ARBA" id="ARBA00025010"/>
    </source>
</evidence>
<dbReference type="PANTHER" id="PTHR13678">
    <property type="entry name" value="VACUOLAR PROTEIN SORTING-ASSOCIATED PROTEIN 37"/>
    <property type="match status" value="1"/>
</dbReference>
<feature type="domain" description="VPS37 C-terminal" evidence="10">
    <location>
        <begin position="104"/>
        <end position="193"/>
    </location>
</feature>
<evidence type="ECO:0000259" key="10">
    <source>
        <dbReference type="PROSITE" id="PS51314"/>
    </source>
</evidence>
<dbReference type="GO" id="GO:0000813">
    <property type="term" value="C:ESCRT I complex"/>
    <property type="evidence" value="ECO:0007669"/>
    <property type="project" value="TreeGrafter"/>
</dbReference>
<dbReference type="AlphaFoldDB" id="A0AA88XX96"/>
<organism evidence="11 12">
    <name type="scientific">Pinctada imbricata</name>
    <name type="common">Atlantic pearl-oyster</name>
    <name type="synonym">Pinctada martensii</name>
    <dbReference type="NCBI Taxonomy" id="66713"/>
    <lineage>
        <taxon>Eukaryota</taxon>
        <taxon>Metazoa</taxon>
        <taxon>Spiralia</taxon>
        <taxon>Lophotrochozoa</taxon>
        <taxon>Mollusca</taxon>
        <taxon>Bivalvia</taxon>
        <taxon>Autobranchia</taxon>
        <taxon>Pteriomorphia</taxon>
        <taxon>Pterioida</taxon>
        <taxon>Pterioidea</taxon>
        <taxon>Pteriidae</taxon>
        <taxon>Pinctada</taxon>
    </lineage>
</organism>
<keyword evidence="8" id="KW-0175">Coiled coil</keyword>
<evidence type="ECO:0000256" key="3">
    <source>
        <dbReference type="ARBA" id="ARBA00022448"/>
    </source>
</evidence>
<comment type="caution">
    <text evidence="11">The sequence shown here is derived from an EMBL/GenBank/DDBJ whole genome shotgun (WGS) entry which is preliminary data.</text>
</comment>
<dbReference type="GO" id="GO:0006612">
    <property type="term" value="P:protein targeting to membrane"/>
    <property type="evidence" value="ECO:0007669"/>
    <property type="project" value="TreeGrafter"/>
</dbReference>
<protein>
    <recommendedName>
        <fullName evidence="10">VPS37 C-terminal domain-containing protein</fullName>
    </recommendedName>
</protein>
<keyword evidence="4" id="KW-0967">Endosome</keyword>
<evidence type="ECO:0000256" key="1">
    <source>
        <dbReference type="ARBA" id="ARBA00004633"/>
    </source>
</evidence>
<dbReference type="EMBL" id="VSWD01000010">
    <property type="protein sequence ID" value="KAK3090105.1"/>
    <property type="molecule type" value="Genomic_DNA"/>
</dbReference>
<proteinExistence type="inferred from homology"/>
<keyword evidence="3 7" id="KW-0813">Transport</keyword>
<comment type="function">
    <text evidence="6">Component of the ESCRT-I complex, a regulator of vesicular trafficking process. Required for the sorting of endocytic ubiquitinated cargos into multivesicular bodies. May be involved in cell growth and differentiation.</text>
</comment>
<dbReference type="InterPro" id="IPR009851">
    <property type="entry name" value="Mod_r"/>
</dbReference>
<evidence type="ECO:0000313" key="11">
    <source>
        <dbReference type="EMBL" id="KAK3090105.1"/>
    </source>
</evidence>
<keyword evidence="12" id="KW-1185">Reference proteome</keyword>